<keyword evidence="2" id="KW-1133">Transmembrane helix</keyword>
<dbReference type="KEGG" id="asla:NCTC11923_00704"/>
<dbReference type="RefSeq" id="WP_331852937.1">
    <property type="nucleotide sequence ID" value="NZ_CBCRWE010000003.1"/>
</dbReference>
<protein>
    <recommendedName>
        <fullName evidence="3">DUF5129 domain-containing protein</fullName>
    </recommendedName>
</protein>
<evidence type="ECO:0000313" key="5">
    <source>
        <dbReference type="Proteomes" id="UP000276899"/>
    </source>
</evidence>
<name>A0A448KAY7_9ACTO</name>
<evidence type="ECO:0000313" key="4">
    <source>
        <dbReference type="EMBL" id="VEG74085.1"/>
    </source>
</evidence>
<evidence type="ECO:0000256" key="2">
    <source>
        <dbReference type="SAM" id="Phobius"/>
    </source>
</evidence>
<gene>
    <name evidence="4" type="ORF">NCTC11923_00704</name>
</gene>
<organism evidence="4 5">
    <name type="scientific">Actinomyces slackii</name>
    <dbReference type="NCBI Taxonomy" id="52774"/>
    <lineage>
        <taxon>Bacteria</taxon>
        <taxon>Bacillati</taxon>
        <taxon>Actinomycetota</taxon>
        <taxon>Actinomycetes</taxon>
        <taxon>Actinomycetales</taxon>
        <taxon>Actinomycetaceae</taxon>
        <taxon>Actinomyces</taxon>
    </lineage>
</organism>
<accession>A0A448KAY7</accession>
<proteinExistence type="predicted"/>
<dbReference type="Pfam" id="PF17173">
    <property type="entry name" value="DUF5129"/>
    <property type="match status" value="1"/>
</dbReference>
<dbReference type="InterPro" id="IPR033435">
    <property type="entry name" value="DUF5129"/>
</dbReference>
<feature type="region of interest" description="Disordered" evidence="1">
    <location>
        <begin position="396"/>
        <end position="424"/>
    </location>
</feature>
<dbReference type="Gene3D" id="3.10.310.50">
    <property type="match status" value="1"/>
</dbReference>
<keyword evidence="2" id="KW-0812">Transmembrane</keyword>
<dbReference type="STRING" id="1278298.GCA_000428685_00227"/>
<dbReference type="EMBL" id="LR134363">
    <property type="protein sequence ID" value="VEG74085.1"/>
    <property type="molecule type" value="Genomic_DNA"/>
</dbReference>
<dbReference type="AlphaFoldDB" id="A0A448KAY7"/>
<feature type="transmembrane region" description="Helical" evidence="2">
    <location>
        <begin position="190"/>
        <end position="211"/>
    </location>
</feature>
<evidence type="ECO:0000256" key="1">
    <source>
        <dbReference type="SAM" id="MobiDB-lite"/>
    </source>
</evidence>
<keyword evidence="5" id="KW-1185">Reference proteome</keyword>
<reference evidence="4 5" key="1">
    <citation type="submission" date="2018-12" db="EMBL/GenBank/DDBJ databases">
        <authorList>
            <consortium name="Pathogen Informatics"/>
        </authorList>
    </citation>
    <scope>NUCLEOTIDE SEQUENCE [LARGE SCALE GENOMIC DNA]</scope>
    <source>
        <strain evidence="4 5">NCTC11923</strain>
    </source>
</reference>
<sequence length="533" mass="57229">MKRPLIIRMGGLRAVARLGALLLLSVVLIASLPIMALWPFGRSHQPAVEIHDEAGIFYAETLTRDLEALRFREDVRVAVVSLPGDDIENLNDAVLEYARSQPGQPWISAERPDKWADGLIILAVAPDSRWIGCYFGEDIDPPLGRQQDIQNAAKPQLQRADWSGAMVTMGEDLADLIGRPGDGDPGLSHVLPGIAAIAGIVLLIGTLWVGLSARRLATAARRSYAQVTHDYETTELLAGTIPSDESHGAQVLERYRWFQQEYAHVTRGFLELGSPVGAQWFSHALRRRAKDLSKRAAYLDTLDDVIVNASALLTLSSTWQSAWANEQGPVLEDLQSLERLCNQVDNRATGVDTSKDREWVRGQKRQLDTMTTRLGAHQISPSHALDELDRIADETRSRAGQLTRAALDADTSPHAEERRRRYENSQNFGRVAVYTGNWSLGGGHGGYNPHSTIRLNPSSPASGAVTSGGGGFSGAGSASSFAPISDLVVGYSSASSYTPASSSGSSSFSGSSFSGGGGFSGGGFSGAGSSSRF</sequence>
<feature type="region of interest" description="Disordered" evidence="1">
    <location>
        <begin position="449"/>
        <end position="472"/>
    </location>
</feature>
<evidence type="ECO:0000259" key="3">
    <source>
        <dbReference type="Pfam" id="PF17173"/>
    </source>
</evidence>
<dbReference type="Proteomes" id="UP000276899">
    <property type="component" value="Chromosome"/>
</dbReference>
<feature type="domain" description="DUF5129" evidence="3">
    <location>
        <begin position="50"/>
        <end position="388"/>
    </location>
</feature>
<keyword evidence="2" id="KW-0472">Membrane</keyword>
<feature type="compositionally biased region" description="Basic and acidic residues" evidence="1">
    <location>
        <begin position="411"/>
        <end position="423"/>
    </location>
</feature>